<dbReference type="AlphaFoldDB" id="A0A1F6NRK5"/>
<feature type="transmembrane region" description="Helical" evidence="1">
    <location>
        <begin position="20"/>
        <end position="40"/>
    </location>
</feature>
<keyword evidence="1" id="KW-0812">Transmembrane</keyword>
<reference evidence="2 3" key="1">
    <citation type="journal article" date="2016" name="Nat. Commun.">
        <title>Thousands of microbial genomes shed light on interconnected biogeochemical processes in an aquifer system.</title>
        <authorList>
            <person name="Anantharaman K."/>
            <person name="Brown C.T."/>
            <person name="Hug L.A."/>
            <person name="Sharon I."/>
            <person name="Castelle C.J."/>
            <person name="Probst A.J."/>
            <person name="Thomas B.C."/>
            <person name="Singh A."/>
            <person name="Wilkins M.J."/>
            <person name="Karaoz U."/>
            <person name="Brodie E.L."/>
            <person name="Williams K.H."/>
            <person name="Hubbard S.S."/>
            <person name="Banfield J.F."/>
        </authorList>
    </citation>
    <scope>NUCLEOTIDE SEQUENCE [LARGE SCALE GENOMIC DNA]</scope>
</reference>
<dbReference type="Proteomes" id="UP000178349">
    <property type="component" value="Unassembled WGS sequence"/>
</dbReference>
<evidence type="ECO:0000313" key="3">
    <source>
        <dbReference type="Proteomes" id="UP000178349"/>
    </source>
</evidence>
<dbReference type="EMBL" id="MFQW01000012">
    <property type="protein sequence ID" value="OGH86567.1"/>
    <property type="molecule type" value="Genomic_DNA"/>
</dbReference>
<organism evidence="2 3">
    <name type="scientific">Candidatus Magasanikbacteria bacterium RIFOXYC12_FULL_33_11</name>
    <dbReference type="NCBI Taxonomy" id="1798701"/>
    <lineage>
        <taxon>Bacteria</taxon>
        <taxon>Candidatus Magasanikiibacteriota</taxon>
    </lineage>
</organism>
<comment type="caution">
    <text evidence="2">The sequence shown here is derived from an EMBL/GenBank/DDBJ whole genome shotgun (WGS) entry which is preliminary data.</text>
</comment>
<gene>
    <name evidence="2" type="ORF">A2493_00940</name>
</gene>
<evidence type="ECO:0000313" key="2">
    <source>
        <dbReference type="EMBL" id="OGH86567.1"/>
    </source>
</evidence>
<proteinExistence type="predicted"/>
<name>A0A1F6NRK5_9BACT</name>
<accession>A0A1F6NRK5</accession>
<protein>
    <recommendedName>
        <fullName evidence="4">LytR/CpsA/Psr regulator C-terminal domain-containing protein</fullName>
    </recommendedName>
</protein>
<keyword evidence="1" id="KW-0472">Membrane</keyword>
<evidence type="ECO:0000256" key="1">
    <source>
        <dbReference type="SAM" id="Phobius"/>
    </source>
</evidence>
<evidence type="ECO:0008006" key="4">
    <source>
        <dbReference type="Google" id="ProtNLM"/>
    </source>
</evidence>
<keyword evidence="1" id="KW-1133">Transmembrane helix</keyword>
<sequence>MNEEVFSNPVIKKRKKSGNFAIFVLSILLVISLLGSYYFYTKYSAIKNNADILSQKEINSVLKDVSKLMFLPTDEEPSMATIIDKNQLIDQPFFTEAKNGDKLLIFGKSSQAIIYRPSDNKIIKVGPIFLNQSNQNTGSQSDTADNSLSSDVSDLSFKVAYYNGTNTDNLSAQTESAIKLKYPNSQTTILKNANQTDYKSSIVVDISGVYTQEISNIANFLNASVQGLPEGEEIPEADILIISGN</sequence>